<evidence type="ECO:0000313" key="3">
    <source>
        <dbReference type="WBParaSite" id="MBELARI_LOCUS1005"/>
    </source>
</evidence>
<feature type="region of interest" description="Disordered" evidence="1">
    <location>
        <begin position="1"/>
        <end position="46"/>
    </location>
</feature>
<dbReference type="AlphaFoldDB" id="A0AAF3E7Z4"/>
<proteinExistence type="predicted"/>
<evidence type="ECO:0000313" key="2">
    <source>
        <dbReference type="Proteomes" id="UP000887575"/>
    </source>
</evidence>
<feature type="compositionally biased region" description="Polar residues" evidence="1">
    <location>
        <begin position="74"/>
        <end position="88"/>
    </location>
</feature>
<accession>A0AAF3E7Z4</accession>
<dbReference type="Proteomes" id="UP000887575">
    <property type="component" value="Unassembled WGS sequence"/>
</dbReference>
<protein>
    <submittedName>
        <fullName evidence="3">Uncharacterized protein</fullName>
    </submittedName>
</protein>
<feature type="region of interest" description="Disordered" evidence="1">
    <location>
        <begin position="70"/>
        <end position="95"/>
    </location>
</feature>
<name>A0AAF3E7Z4_9BILA</name>
<sequence length="95" mass="10801">MAPTAPPMIMTTHRVEKSERVSVHAQATEDNMTEARSKKPTKPRKKEAFNWLARSIRCDATRENYRYGTRRTRVSSSAAPVTHSNVARQNHAHAE</sequence>
<keyword evidence="2" id="KW-1185">Reference proteome</keyword>
<dbReference type="WBParaSite" id="MBELARI_LOCUS1005">
    <property type="protein sequence ID" value="MBELARI_LOCUS1005"/>
    <property type="gene ID" value="MBELARI_LOCUS1005"/>
</dbReference>
<organism evidence="2 3">
    <name type="scientific">Mesorhabditis belari</name>
    <dbReference type="NCBI Taxonomy" id="2138241"/>
    <lineage>
        <taxon>Eukaryota</taxon>
        <taxon>Metazoa</taxon>
        <taxon>Ecdysozoa</taxon>
        <taxon>Nematoda</taxon>
        <taxon>Chromadorea</taxon>
        <taxon>Rhabditida</taxon>
        <taxon>Rhabditina</taxon>
        <taxon>Rhabditomorpha</taxon>
        <taxon>Rhabditoidea</taxon>
        <taxon>Rhabditidae</taxon>
        <taxon>Mesorhabditinae</taxon>
        <taxon>Mesorhabditis</taxon>
    </lineage>
</organism>
<reference evidence="3" key="1">
    <citation type="submission" date="2024-02" db="UniProtKB">
        <authorList>
            <consortium name="WormBaseParasite"/>
        </authorList>
    </citation>
    <scope>IDENTIFICATION</scope>
</reference>
<feature type="compositionally biased region" description="Basic and acidic residues" evidence="1">
    <location>
        <begin position="13"/>
        <end position="22"/>
    </location>
</feature>
<evidence type="ECO:0000256" key="1">
    <source>
        <dbReference type="SAM" id="MobiDB-lite"/>
    </source>
</evidence>